<dbReference type="Proteomes" id="UP000320055">
    <property type="component" value="Unassembled WGS sequence"/>
</dbReference>
<dbReference type="SUPFAM" id="SSF141571">
    <property type="entry name" value="Pentapeptide repeat-like"/>
    <property type="match status" value="1"/>
</dbReference>
<feature type="chain" id="PRO_5021733925" evidence="1">
    <location>
        <begin position="26"/>
        <end position="262"/>
    </location>
</feature>
<feature type="signal peptide" evidence="1">
    <location>
        <begin position="1"/>
        <end position="25"/>
    </location>
</feature>
<dbReference type="Gene3D" id="2.160.20.80">
    <property type="entry name" value="E3 ubiquitin-protein ligase SopA"/>
    <property type="match status" value="1"/>
</dbReference>
<accession>A0A563VKL3</accession>
<reference evidence="2 3" key="1">
    <citation type="submission" date="2019-01" db="EMBL/GenBank/DDBJ databases">
        <authorList>
            <person name="Brito A."/>
        </authorList>
    </citation>
    <scope>NUCLEOTIDE SEQUENCE [LARGE SCALE GENOMIC DNA]</scope>
    <source>
        <strain evidence="2">1</strain>
    </source>
</reference>
<dbReference type="InterPro" id="IPR011990">
    <property type="entry name" value="TPR-like_helical_dom_sf"/>
</dbReference>
<sequence length="262" mass="27997">MKISIITSIIALTTASLPLASPLQAENISHLNQLLGTKRCHECDLSDSGLIHANLAGAELNNANLAGANLSQANLAGANLTGADLTGASLYGANLTGADLTGANLAGTDLRNAYLRNTTLENVDLDRANLNGVKGISEEAGTPEQFHRWGVREADRGNYRAAIAHYNRAIAIDSEFAPAYLGLGVVYYRTDFKTRALENTQVAIALFENQENELGQSTSQEFLDNMELASQIEASLEQRDKNASNFGKFMGGIGSLLLQLML</sequence>
<dbReference type="AlphaFoldDB" id="A0A563VKL3"/>
<dbReference type="InterPro" id="IPR001646">
    <property type="entry name" value="5peptide_repeat"/>
</dbReference>
<protein>
    <submittedName>
        <fullName evidence="2">Putative low-complexity protein</fullName>
    </submittedName>
</protein>
<evidence type="ECO:0000256" key="1">
    <source>
        <dbReference type="SAM" id="SignalP"/>
    </source>
</evidence>
<evidence type="ECO:0000313" key="3">
    <source>
        <dbReference type="Proteomes" id="UP000320055"/>
    </source>
</evidence>
<dbReference type="RefSeq" id="WP_144869852.1">
    <property type="nucleotide sequence ID" value="NZ_LR213882.1"/>
</dbReference>
<proteinExistence type="predicted"/>
<dbReference type="Gene3D" id="1.25.40.10">
    <property type="entry name" value="Tetratricopeptide repeat domain"/>
    <property type="match status" value="1"/>
</dbReference>
<dbReference type="SUPFAM" id="SSF48452">
    <property type="entry name" value="TPR-like"/>
    <property type="match status" value="1"/>
</dbReference>
<gene>
    <name evidence="2" type="ORF">H1P_1290019</name>
</gene>
<organism evidence="2 3">
    <name type="scientific">Hyella patelloides LEGE 07179</name>
    <dbReference type="NCBI Taxonomy" id="945734"/>
    <lineage>
        <taxon>Bacteria</taxon>
        <taxon>Bacillati</taxon>
        <taxon>Cyanobacteriota</taxon>
        <taxon>Cyanophyceae</taxon>
        <taxon>Pleurocapsales</taxon>
        <taxon>Hyellaceae</taxon>
        <taxon>Hyella</taxon>
    </lineage>
</organism>
<keyword evidence="3" id="KW-1185">Reference proteome</keyword>
<dbReference type="PANTHER" id="PTHR47200:SF2">
    <property type="entry name" value="THYLAKOID LUMENAL 15 KDA PROTEIN 1, CHLOROPLASTIC"/>
    <property type="match status" value="1"/>
</dbReference>
<dbReference type="Pfam" id="PF13414">
    <property type="entry name" value="TPR_11"/>
    <property type="match status" value="1"/>
</dbReference>
<dbReference type="OrthoDB" id="481042at2"/>
<dbReference type="Pfam" id="PF00805">
    <property type="entry name" value="Pentapeptide"/>
    <property type="match status" value="1"/>
</dbReference>
<dbReference type="InterPro" id="IPR044213">
    <property type="entry name" value="At2g44920-like"/>
</dbReference>
<dbReference type="PANTHER" id="PTHR47200">
    <property type="entry name" value="THYLAKOID LUMENAL 15 KDA PROTEIN 1, CHLOROPLASTIC"/>
    <property type="match status" value="1"/>
</dbReference>
<name>A0A563VKL3_9CYAN</name>
<evidence type="ECO:0000313" key="2">
    <source>
        <dbReference type="EMBL" id="VEP11979.1"/>
    </source>
</evidence>
<keyword evidence="1" id="KW-0732">Signal</keyword>
<dbReference type="EMBL" id="CAACVJ010000034">
    <property type="protein sequence ID" value="VEP11979.1"/>
    <property type="molecule type" value="Genomic_DNA"/>
</dbReference>